<accession>A0AAD5X8J7</accession>
<organism evidence="13 14">
    <name type="scientific">Physocladia obscura</name>
    <dbReference type="NCBI Taxonomy" id="109957"/>
    <lineage>
        <taxon>Eukaryota</taxon>
        <taxon>Fungi</taxon>
        <taxon>Fungi incertae sedis</taxon>
        <taxon>Chytridiomycota</taxon>
        <taxon>Chytridiomycota incertae sedis</taxon>
        <taxon>Chytridiomycetes</taxon>
        <taxon>Chytridiales</taxon>
        <taxon>Chytriomycetaceae</taxon>
        <taxon>Physocladia</taxon>
    </lineage>
</organism>
<evidence type="ECO:0000256" key="4">
    <source>
        <dbReference type="ARBA" id="ARBA00022448"/>
    </source>
</evidence>
<keyword evidence="8" id="KW-0406">Ion transport</keyword>
<evidence type="ECO:0000313" key="13">
    <source>
        <dbReference type="EMBL" id="KAJ3092580.1"/>
    </source>
</evidence>
<feature type="transmembrane region" description="Helical" evidence="12">
    <location>
        <begin position="195"/>
        <end position="216"/>
    </location>
</feature>
<dbReference type="Pfam" id="PF05631">
    <property type="entry name" value="MFS_5"/>
    <property type="match status" value="1"/>
</dbReference>
<dbReference type="GO" id="GO:0005886">
    <property type="term" value="C:plasma membrane"/>
    <property type="evidence" value="ECO:0007669"/>
    <property type="project" value="UniProtKB-SubCell"/>
</dbReference>
<reference evidence="13" key="1">
    <citation type="submission" date="2020-05" db="EMBL/GenBank/DDBJ databases">
        <title>Phylogenomic resolution of chytrid fungi.</title>
        <authorList>
            <person name="Stajich J.E."/>
            <person name="Amses K."/>
            <person name="Simmons R."/>
            <person name="Seto K."/>
            <person name="Myers J."/>
            <person name="Bonds A."/>
            <person name="Quandt C.A."/>
            <person name="Barry K."/>
            <person name="Liu P."/>
            <person name="Grigoriev I."/>
            <person name="Longcore J.E."/>
            <person name="James T.Y."/>
        </authorList>
    </citation>
    <scope>NUCLEOTIDE SEQUENCE</scope>
    <source>
        <strain evidence="13">JEL0513</strain>
    </source>
</reference>
<evidence type="ECO:0000256" key="11">
    <source>
        <dbReference type="ARBA" id="ARBA00032555"/>
    </source>
</evidence>
<comment type="subcellular location">
    <subcellularLocation>
        <location evidence="2">Cell membrane</location>
        <topology evidence="2">Multi-pass membrane protein</topology>
    </subcellularLocation>
</comment>
<keyword evidence="9 12" id="KW-0472">Membrane</keyword>
<dbReference type="Gene3D" id="1.20.1250.20">
    <property type="entry name" value="MFS general substrate transporter like domains"/>
    <property type="match status" value="1"/>
</dbReference>
<evidence type="ECO:0000256" key="3">
    <source>
        <dbReference type="ARBA" id="ARBA00021242"/>
    </source>
</evidence>
<evidence type="ECO:0000313" key="14">
    <source>
        <dbReference type="Proteomes" id="UP001211907"/>
    </source>
</evidence>
<keyword evidence="7 12" id="KW-1133">Transmembrane helix</keyword>
<feature type="transmembrane region" description="Helical" evidence="12">
    <location>
        <begin position="123"/>
        <end position="147"/>
    </location>
</feature>
<sequence length="296" mass="32845">MGENSQHELPANEMYLQTLVVLSAICTGAVLLQNWSSILAAMKGRNDPIETTPLKLLVFRRNYLSVYLLNMLGDWLQGPYLYPLYRSYGLSVADIAQLFVLGFMSSAVIGTFIGSLADSFSKYHVLAFGRIFGGVATSLLFSVFEAWMIREHYARYAFSDTDLSDTFAMCSFWNGLVAILSGGVANVAVDVFGLLAPFILAVYVFFGAFMIIILTWPENYGDKLENNGKIESVFTSLAEGLVYIKKDYWMFAIGMTQSLFESAMYTFIFMWSVAIEAAAGDSANIPFGIIFASFMV</sequence>
<dbReference type="AlphaFoldDB" id="A0AAD5X8J7"/>
<evidence type="ECO:0000256" key="2">
    <source>
        <dbReference type="ARBA" id="ARBA00004651"/>
    </source>
</evidence>
<dbReference type="InterPro" id="IPR008509">
    <property type="entry name" value="MOT2/MFSD5"/>
</dbReference>
<evidence type="ECO:0000256" key="5">
    <source>
        <dbReference type="ARBA" id="ARBA00022475"/>
    </source>
</evidence>
<name>A0AAD5X8J7_9FUNG</name>
<gene>
    <name evidence="13" type="ORF">HK100_006911</name>
</gene>
<evidence type="ECO:0000256" key="1">
    <source>
        <dbReference type="ARBA" id="ARBA00003019"/>
    </source>
</evidence>
<dbReference type="GO" id="GO:0006811">
    <property type="term" value="P:monoatomic ion transport"/>
    <property type="evidence" value="ECO:0007669"/>
    <property type="project" value="UniProtKB-KW"/>
</dbReference>
<dbReference type="PANTHER" id="PTHR23516:SF1">
    <property type="entry name" value="MOLYBDATE-ANION TRANSPORTER"/>
    <property type="match status" value="1"/>
</dbReference>
<feature type="transmembrane region" description="Helical" evidence="12">
    <location>
        <begin position="14"/>
        <end position="35"/>
    </location>
</feature>
<feature type="non-terminal residue" evidence="13">
    <location>
        <position position="296"/>
    </location>
</feature>
<evidence type="ECO:0000256" key="7">
    <source>
        <dbReference type="ARBA" id="ARBA00022989"/>
    </source>
</evidence>
<keyword evidence="6 12" id="KW-0812">Transmembrane</keyword>
<keyword evidence="4" id="KW-0813">Transport</keyword>
<protein>
    <recommendedName>
        <fullName evidence="3">Molybdate-anion transporter</fullName>
    </recommendedName>
    <alternativeName>
        <fullName evidence="10">Major facilitator superfamily domain-containing protein 5</fullName>
    </alternativeName>
    <alternativeName>
        <fullName evidence="11">Molybdate transporter 2 homolog</fullName>
    </alternativeName>
</protein>
<comment type="caution">
    <text evidence="13">The sequence shown here is derived from an EMBL/GenBank/DDBJ whole genome shotgun (WGS) entry which is preliminary data.</text>
</comment>
<dbReference type="EMBL" id="JADGJH010003220">
    <property type="protein sequence ID" value="KAJ3092580.1"/>
    <property type="molecule type" value="Genomic_DNA"/>
</dbReference>
<evidence type="ECO:0000256" key="10">
    <source>
        <dbReference type="ARBA" id="ARBA00030646"/>
    </source>
</evidence>
<proteinExistence type="predicted"/>
<evidence type="ECO:0000256" key="12">
    <source>
        <dbReference type="SAM" id="Phobius"/>
    </source>
</evidence>
<keyword evidence="14" id="KW-1185">Reference proteome</keyword>
<dbReference type="SUPFAM" id="SSF103473">
    <property type="entry name" value="MFS general substrate transporter"/>
    <property type="match status" value="1"/>
</dbReference>
<comment type="function">
    <text evidence="1">Mediates high-affinity intracellular uptake of the rare oligo-element molybdenum.</text>
</comment>
<evidence type="ECO:0000256" key="8">
    <source>
        <dbReference type="ARBA" id="ARBA00023065"/>
    </source>
</evidence>
<dbReference type="PANTHER" id="PTHR23516">
    <property type="entry name" value="SAM (S-ADENOSYL METHIONINE) TRANSPORTER"/>
    <property type="match status" value="1"/>
</dbReference>
<dbReference type="InterPro" id="IPR036259">
    <property type="entry name" value="MFS_trans_sf"/>
</dbReference>
<keyword evidence="5" id="KW-1003">Cell membrane</keyword>
<evidence type="ECO:0000256" key="9">
    <source>
        <dbReference type="ARBA" id="ARBA00023136"/>
    </source>
</evidence>
<dbReference type="GO" id="GO:0015098">
    <property type="term" value="F:molybdate ion transmembrane transporter activity"/>
    <property type="evidence" value="ECO:0007669"/>
    <property type="project" value="InterPro"/>
</dbReference>
<dbReference type="Proteomes" id="UP001211907">
    <property type="component" value="Unassembled WGS sequence"/>
</dbReference>
<feature type="transmembrane region" description="Helical" evidence="12">
    <location>
        <begin position="95"/>
        <end position="117"/>
    </location>
</feature>
<evidence type="ECO:0000256" key="6">
    <source>
        <dbReference type="ARBA" id="ARBA00022692"/>
    </source>
</evidence>
<feature type="transmembrane region" description="Helical" evidence="12">
    <location>
        <begin position="167"/>
        <end position="189"/>
    </location>
</feature>